<proteinExistence type="predicted"/>
<protein>
    <submittedName>
        <fullName evidence="1">Uncharacterized protein</fullName>
    </submittedName>
</protein>
<organism evidence="1 2">
    <name type="scientific">Cupriavidus gilardii J11</name>
    <dbReference type="NCBI Taxonomy" id="936133"/>
    <lineage>
        <taxon>Bacteria</taxon>
        <taxon>Pseudomonadati</taxon>
        <taxon>Pseudomonadota</taxon>
        <taxon>Betaproteobacteria</taxon>
        <taxon>Burkholderiales</taxon>
        <taxon>Burkholderiaceae</taxon>
        <taxon>Cupriavidus</taxon>
    </lineage>
</organism>
<keyword evidence="2" id="KW-1185">Reference proteome</keyword>
<dbReference type="AlphaFoldDB" id="A0A562BBY0"/>
<dbReference type="OrthoDB" id="7803306at2"/>
<dbReference type="EMBL" id="VLJN01000029">
    <property type="protein sequence ID" value="TWG82664.1"/>
    <property type="molecule type" value="Genomic_DNA"/>
</dbReference>
<name>A0A562BBY0_9BURK</name>
<reference evidence="1 2" key="1">
    <citation type="submission" date="2019-07" db="EMBL/GenBank/DDBJ databases">
        <title>Genome sequencing of lignin-degrading bacterial isolates.</title>
        <authorList>
            <person name="Gladden J."/>
        </authorList>
    </citation>
    <scope>NUCLEOTIDE SEQUENCE [LARGE SCALE GENOMIC DNA]</scope>
    <source>
        <strain evidence="1 2">J11</strain>
    </source>
</reference>
<evidence type="ECO:0000313" key="2">
    <source>
        <dbReference type="Proteomes" id="UP000318141"/>
    </source>
</evidence>
<sequence>MCIRGLLRWLGRRPRSPYGGPAPSVRQEDVDALKMWWALSGPVGALAARIVGRPREVAPTLDGFRREVSGDLPGPIDAAASAVLQAVTQDPSAFVVTEMSATWLSGPNRVLAMTLRAARRALQAAAMHAGGGLFDGLAKERLAILDEALRVAPIRDLLATPAGRARIASHELRQAAKARAPIYRLSWDCATTLAGIDALEPESIVALLAGDTLPVMETWRKFELAVLLEAGEALAGVTGHPCVLDASFSAGRPAAKVGDIEIRWQRAIPRRPDTHLDLGEIKAKHLGTSLGVATGTARADIVIERTGRILSIIECKWFRDPRSASAAILDACPQLVGYARDAAYAQGERADEILSRSLVALADRGPAPFRIGAPISCIGLADLGATALRPWAVAIAAS</sequence>
<gene>
    <name evidence="1" type="ORF">L602_003500000360</name>
</gene>
<evidence type="ECO:0000313" key="1">
    <source>
        <dbReference type="EMBL" id="TWG82664.1"/>
    </source>
</evidence>
<comment type="caution">
    <text evidence="1">The sequence shown here is derived from an EMBL/GenBank/DDBJ whole genome shotgun (WGS) entry which is preliminary data.</text>
</comment>
<dbReference type="Proteomes" id="UP000318141">
    <property type="component" value="Unassembled WGS sequence"/>
</dbReference>
<accession>A0A562BBY0</accession>